<dbReference type="Proteomes" id="UP001646157">
    <property type="component" value="Unassembled WGS sequence"/>
</dbReference>
<dbReference type="PANTHER" id="PTHR33362:SF5">
    <property type="entry name" value="C4-DICARBOXYLATE TRAP TRANSPORTER LARGE PERMEASE PROTEIN DCTM"/>
    <property type="match status" value="1"/>
</dbReference>
<evidence type="ECO:0000256" key="6">
    <source>
        <dbReference type="ARBA" id="ARBA00023136"/>
    </source>
</evidence>
<reference evidence="9 10" key="1">
    <citation type="submission" date="2021-01" db="EMBL/GenBank/DDBJ databases">
        <title>Genomic Encyclopedia of Type Strains, Phase IV (KMG-IV): sequencing the most valuable type-strain genomes for metagenomic binning, comparative biology and taxonomic classification.</title>
        <authorList>
            <person name="Goeker M."/>
        </authorList>
    </citation>
    <scope>NUCLEOTIDE SEQUENCE [LARGE SCALE GENOMIC DNA]</scope>
    <source>
        <strain evidence="9 10">DSM 24834</strain>
    </source>
</reference>
<dbReference type="PANTHER" id="PTHR33362">
    <property type="entry name" value="SIALIC ACID TRAP TRANSPORTER PERMEASE PROTEIN SIAT-RELATED"/>
    <property type="match status" value="1"/>
</dbReference>
<keyword evidence="2" id="KW-1003">Cell membrane</keyword>
<gene>
    <name evidence="9" type="ORF">JOC86_000101</name>
</gene>
<evidence type="ECO:0000256" key="3">
    <source>
        <dbReference type="ARBA" id="ARBA00022519"/>
    </source>
</evidence>
<feature type="transmembrane region" description="Helical" evidence="7">
    <location>
        <begin position="55"/>
        <end position="76"/>
    </location>
</feature>
<dbReference type="Pfam" id="PF06808">
    <property type="entry name" value="DctM"/>
    <property type="match status" value="1"/>
</dbReference>
<comment type="subcellular location">
    <subcellularLocation>
        <location evidence="1">Cell inner membrane</location>
        <topology evidence="1">Multi-pass membrane protein</topology>
    </subcellularLocation>
</comment>
<feature type="transmembrane region" description="Helical" evidence="7">
    <location>
        <begin position="96"/>
        <end position="118"/>
    </location>
</feature>
<keyword evidence="6 7" id="KW-0472">Membrane</keyword>
<feature type="domain" description="TRAP C4-dicarboxylate transport system permease DctM subunit" evidence="8">
    <location>
        <begin position="8"/>
        <end position="418"/>
    </location>
</feature>
<dbReference type="InterPro" id="IPR004681">
    <property type="entry name" value="TRAP_DctM"/>
</dbReference>
<dbReference type="InterPro" id="IPR010656">
    <property type="entry name" value="DctM"/>
</dbReference>
<evidence type="ECO:0000256" key="2">
    <source>
        <dbReference type="ARBA" id="ARBA00022475"/>
    </source>
</evidence>
<dbReference type="NCBIfam" id="TIGR00786">
    <property type="entry name" value="dctM"/>
    <property type="match status" value="1"/>
</dbReference>
<feature type="transmembrane region" description="Helical" evidence="7">
    <location>
        <begin position="316"/>
        <end position="346"/>
    </location>
</feature>
<evidence type="ECO:0000259" key="8">
    <source>
        <dbReference type="Pfam" id="PF06808"/>
    </source>
</evidence>
<keyword evidence="4 7" id="KW-0812">Transmembrane</keyword>
<keyword evidence="10" id="KW-1185">Reference proteome</keyword>
<dbReference type="EMBL" id="JAFBDZ010000001">
    <property type="protein sequence ID" value="MBM7583564.1"/>
    <property type="molecule type" value="Genomic_DNA"/>
</dbReference>
<name>A0ABS2N728_9BACI</name>
<evidence type="ECO:0000256" key="4">
    <source>
        <dbReference type="ARBA" id="ARBA00022692"/>
    </source>
</evidence>
<accession>A0ABS2N728</accession>
<feature type="transmembrane region" description="Helical" evidence="7">
    <location>
        <begin position="6"/>
        <end position="34"/>
    </location>
</feature>
<comment type="caution">
    <text evidence="9">The sequence shown here is derived from an EMBL/GenBank/DDBJ whole genome shotgun (WGS) entry which is preliminary data.</text>
</comment>
<evidence type="ECO:0000313" key="10">
    <source>
        <dbReference type="Proteomes" id="UP001646157"/>
    </source>
</evidence>
<feature type="transmembrane region" description="Helical" evidence="7">
    <location>
        <begin position="139"/>
        <end position="163"/>
    </location>
</feature>
<keyword evidence="5 7" id="KW-1133">Transmembrane helix</keyword>
<evidence type="ECO:0000256" key="1">
    <source>
        <dbReference type="ARBA" id="ARBA00004429"/>
    </source>
</evidence>
<feature type="transmembrane region" description="Helical" evidence="7">
    <location>
        <begin position="244"/>
        <end position="265"/>
    </location>
</feature>
<feature type="transmembrane region" description="Helical" evidence="7">
    <location>
        <begin position="169"/>
        <end position="195"/>
    </location>
</feature>
<evidence type="ECO:0000256" key="5">
    <source>
        <dbReference type="ARBA" id="ARBA00022989"/>
    </source>
</evidence>
<organism evidence="9 10">
    <name type="scientific">Rossellomorea pakistanensis</name>
    <dbReference type="NCBI Taxonomy" id="992288"/>
    <lineage>
        <taxon>Bacteria</taxon>
        <taxon>Bacillati</taxon>
        <taxon>Bacillota</taxon>
        <taxon>Bacilli</taxon>
        <taxon>Bacillales</taxon>
        <taxon>Bacillaceae</taxon>
        <taxon>Rossellomorea</taxon>
    </lineage>
</organism>
<keyword evidence="3" id="KW-0997">Cell inner membrane</keyword>
<evidence type="ECO:0000313" key="9">
    <source>
        <dbReference type="EMBL" id="MBM7583564.1"/>
    </source>
</evidence>
<dbReference type="RefSeq" id="WP_205167832.1">
    <property type="nucleotide sequence ID" value="NZ_JAFBDZ010000001.1"/>
</dbReference>
<feature type="transmembrane region" description="Helical" evidence="7">
    <location>
        <begin position="277"/>
        <end position="296"/>
    </location>
</feature>
<dbReference type="PIRSF" id="PIRSF006066">
    <property type="entry name" value="HI0050"/>
    <property type="match status" value="1"/>
</dbReference>
<evidence type="ECO:0000256" key="7">
    <source>
        <dbReference type="SAM" id="Phobius"/>
    </source>
</evidence>
<sequence>MTVVLPVIGLLVLILIGIPIGFSLLIAGGLGLFLNSGMEAMNGILQTTPHASAASFVLTTIPMFILLAEFTTSSGITTKAFKACHRWVGHLPGGLAIATVLASAGLAAISGSSTASAATMAKTAVPEMRKYKYKDSFSVGIVSVAGTLAIMIPPSIILIIYGILTEVPIAPLLIAGIVPGVLTALGFILSIYITAKRQPEMAPKAEPFPIKEKVQSLKGIWPMMILIFLIVVAIYTGAVTPTEAGAVGAFFSFLIAVFLFSTKFPQIKHALNQTMKTTCMIFVIIIGAMVFGYFLTATQVTQQLISFVGELPVHPYVIMGIIVLIYLLLGTFMDQLAILFLTIPLTFPIAQSLGFDPIWFGIIVTKTAEIGLITPPLGMNVYIASSAAKVPVTEAFKGVWKLLVVEFIILILLFFFPLLSTWLPSQMNM</sequence>
<feature type="transmembrane region" description="Helical" evidence="7">
    <location>
        <begin position="398"/>
        <end position="419"/>
    </location>
</feature>
<feature type="transmembrane region" description="Helical" evidence="7">
    <location>
        <begin position="216"/>
        <end position="238"/>
    </location>
</feature>
<protein>
    <submittedName>
        <fullName evidence="9">Tripartite ATP-independent transporter DctM subunit</fullName>
    </submittedName>
</protein>
<proteinExistence type="predicted"/>
<feature type="transmembrane region" description="Helical" evidence="7">
    <location>
        <begin position="358"/>
        <end position="378"/>
    </location>
</feature>